<evidence type="ECO:0000313" key="11">
    <source>
        <dbReference type="EMBL" id="OGG73465.1"/>
    </source>
</evidence>
<sequence length="414" mass="46281">MKKMSVEPYKGVRDFYPEDQALLQYFIDTCRAVAEKVGYVEYGASVLEPSELYKNKNAENEEIINEQTYTFTDRGGREVTLRPEMTPTVARMVAGRRREFGFPLRLYCVPNFFRYERPQRGRLREFWQLNVDLFGSNSPAADAEVLAVAYGLMAAFGARESDFVIKVGSRQAIQAITQENNLDEEQTKKFFALLDRRAKISEVDFDLQLKEFGINKSLLSPQNVPQDIAKMIADFAEAGINNIVYDPSVVRGFAYYSGMVFEVFDTHPDNGRAIFGGGRYDNLTALFDDEPLPGVGFGMGYETMRLFMESRGLLPAYTPPTQVYFAVTAPDLALQAQTLAGGLRRGGVNAAVDFGERKLGDQIKAAAKNKIPWLIVVGEDELASGRFKVKNLASGAEETVAEADLPQFFLNLKS</sequence>
<evidence type="ECO:0000256" key="7">
    <source>
        <dbReference type="ARBA" id="ARBA00047639"/>
    </source>
</evidence>
<dbReference type="Gene3D" id="3.30.930.10">
    <property type="entry name" value="Bira Bifunctional Protein, Domain 2"/>
    <property type="match status" value="1"/>
</dbReference>
<dbReference type="PANTHER" id="PTHR43707:SF1">
    <property type="entry name" value="HISTIDINE--TRNA LIGASE, MITOCHONDRIAL-RELATED"/>
    <property type="match status" value="1"/>
</dbReference>
<evidence type="ECO:0000256" key="5">
    <source>
        <dbReference type="ARBA" id="ARBA00022917"/>
    </source>
</evidence>
<dbReference type="AlphaFoldDB" id="A0A1F6EIJ2"/>
<comment type="caution">
    <text evidence="11">The sequence shown here is derived from an EMBL/GenBank/DDBJ whole genome shotgun (WGS) entry which is preliminary data.</text>
</comment>
<keyword evidence="6 8" id="KW-0030">Aminoacyl-tRNA synthetase</keyword>
<dbReference type="GO" id="GO:0004821">
    <property type="term" value="F:histidine-tRNA ligase activity"/>
    <property type="evidence" value="ECO:0007669"/>
    <property type="project" value="UniProtKB-UniRule"/>
</dbReference>
<feature type="domain" description="Aminoacyl-transfer RNA synthetases class-II family profile" evidence="10">
    <location>
        <begin position="31"/>
        <end position="319"/>
    </location>
</feature>
<evidence type="ECO:0000256" key="2">
    <source>
        <dbReference type="ARBA" id="ARBA00022598"/>
    </source>
</evidence>
<evidence type="ECO:0000256" key="1">
    <source>
        <dbReference type="ARBA" id="ARBA00008226"/>
    </source>
</evidence>
<dbReference type="InterPro" id="IPR004516">
    <property type="entry name" value="HisRS/HisZ"/>
</dbReference>
<dbReference type="STRING" id="1798513.A3A40_01875"/>
<evidence type="ECO:0000259" key="10">
    <source>
        <dbReference type="PROSITE" id="PS50862"/>
    </source>
</evidence>
<feature type="binding site" evidence="9">
    <location>
        <position position="132"/>
    </location>
    <ligand>
        <name>L-histidine</name>
        <dbReference type="ChEBI" id="CHEBI:57595"/>
    </ligand>
</feature>
<dbReference type="HAMAP" id="MF_00127">
    <property type="entry name" value="His_tRNA_synth"/>
    <property type="match status" value="1"/>
</dbReference>
<dbReference type="Pfam" id="PF13393">
    <property type="entry name" value="tRNA-synt_His"/>
    <property type="match status" value="2"/>
</dbReference>
<comment type="subcellular location">
    <subcellularLocation>
        <location evidence="8">Cytoplasm</location>
    </subcellularLocation>
</comment>
<feature type="binding site" evidence="9">
    <location>
        <position position="128"/>
    </location>
    <ligand>
        <name>L-histidine</name>
        <dbReference type="ChEBI" id="CHEBI:57595"/>
    </ligand>
</feature>
<evidence type="ECO:0000256" key="6">
    <source>
        <dbReference type="ARBA" id="ARBA00023146"/>
    </source>
</evidence>
<dbReference type="SUPFAM" id="SSF55681">
    <property type="entry name" value="Class II aaRS and biotin synthetases"/>
    <property type="match status" value="1"/>
</dbReference>
<dbReference type="InterPro" id="IPR004154">
    <property type="entry name" value="Anticodon-bd"/>
</dbReference>
<dbReference type="InterPro" id="IPR006195">
    <property type="entry name" value="aa-tRNA-synth_II"/>
</dbReference>
<feature type="binding site" evidence="9">
    <location>
        <position position="114"/>
    </location>
    <ligand>
        <name>L-histidine</name>
        <dbReference type="ChEBI" id="CHEBI:57595"/>
    </ligand>
</feature>
<dbReference type="InterPro" id="IPR045864">
    <property type="entry name" value="aa-tRNA-synth_II/BPL/LPL"/>
</dbReference>
<keyword evidence="2 8" id="KW-0436">Ligase</keyword>
<keyword evidence="8" id="KW-0963">Cytoplasm</keyword>
<dbReference type="Pfam" id="PF03129">
    <property type="entry name" value="HGTP_anticodon"/>
    <property type="match status" value="1"/>
</dbReference>
<dbReference type="EC" id="6.1.1.21" evidence="8"/>
<dbReference type="Gene3D" id="3.40.50.800">
    <property type="entry name" value="Anticodon-binding domain"/>
    <property type="match status" value="1"/>
</dbReference>
<feature type="binding site" evidence="9">
    <location>
        <begin position="255"/>
        <end position="256"/>
    </location>
    <ligand>
        <name>L-histidine</name>
        <dbReference type="ChEBI" id="CHEBI:57595"/>
    </ligand>
</feature>
<keyword evidence="5 8" id="KW-0648">Protein biosynthesis</keyword>
<evidence type="ECO:0000256" key="4">
    <source>
        <dbReference type="ARBA" id="ARBA00022840"/>
    </source>
</evidence>
<evidence type="ECO:0000313" key="12">
    <source>
        <dbReference type="Proteomes" id="UP000178427"/>
    </source>
</evidence>
<dbReference type="CDD" id="cd00773">
    <property type="entry name" value="HisRS-like_core"/>
    <property type="match status" value="1"/>
</dbReference>
<dbReference type="InterPro" id="IPR036621">
    <property type="entry name" value="Anticodon-bd_dom_sf"/>
</dbReference>
<dbReference type="NCBIfam" id="TIGR00442">
    <property type="entry name" value="hisS"/>
    <property type="match status" value="1"/>
</dbReference>
<dbReference type="SUPFAM" id="SSF52954">
    <property type="entry name" value="Class II aaRS ABD-related"/>
    <property type="match status" value="1"/>
</dbReference>
<accession>A0A1F6EIJ2</accession>
<feature type="binding site" evidence="9">
    <location>
        <begin position="84"/>
        <end position="86"/>
    </location>
    <ligand>
        <name>L-histidine</name>
        <dbReference type="ChEBI" id="CHEBI:57595"/>
    </ligand>
</feature>
<dbReference type="PANTHER" id="PTHR43707">
    <property type="entry name" value="HISTIDYL-TRNA SYNTHETASE"/>
    <property type="match status" value="1"/>
</dbReference>
<comment type="subunit">
    <text evidence="8">Homodimer.</text>
</comment>
<organism evidence="11 12">
    <name type="scientific">Candidatus Kaiserbacteria bacterium RIFCSPLOWO2_01_FULL_54_20</name>
    <dbReference type="NCBI Taxonomy" id="1798513"/>
    <lineage>
        <taxon>Bacteria</taxon>
        <taxon>Candidatus Kaiseribacteriota</taxon>
    </lineage>
</organism>
<comment type="similarity">
    <text evidence="1 8">Belongs to the class-II aminoacyl-tRNA synthetase family.</text>
</comment>
<dbReference type="InterPro" id="IPR041715">
    <property type="entry name" value="HisRS-like_core"/>
</dbReference>
<dbReference type="PIRSF" id="PIRSF001549">
    <property type="entry name" value="His-tRNA_synth"/>
    <property type="match status" value="1"/>
</dbReference>
<dbReference type="GO" id="GO:0005737">
    <property type="term" value="C:cytoplasm"/>
    <property type="evidence" value="ECO:0007669"/>
    <property type="project" value="UniProtKB-SubCell"/>
</dbReference>
<feature type="binding site" evidence="9">
    <location>
        <position position="251"/>
    </location>
    <ligand>
        <name>L-histidine</name>
        <dbReference type="ChEBI" id="CHEBI:57595"/>
    </ligand>
</feature>
<protein>
    <recommendedName>
        <fullName evidence="8">Histidine--tRNA ligase</fullName>
        <ecNumber evidence="8">6.1.1.21</ecNumber>
    </recommendedName>
    <alternativeName>
        <fullName evidence="8">Histidyl-tRNA synthetase</fullName>
        <shortName evidence="8">HisRS</shortName>
    </alternativeName>
</protein>
<dbReference type="GO" id="GO:0005524">
    <property type="term" value="F:ATP binding"/>
    <property type="evidence" value="ECO:0007669"/>
    <property type="project" value="UniProtKB-UniRule"/>
</dbReference>
<dbReference type="Proteomes" id="UP000178427">
    <property type="component" value="Unassembled WGS sequence"/>
</dbReference>
<evidence type="ECO:0000256" key="8">
    <source>
        <dbReference type="HAMAP-Rule" id="MF_00127"/>
    </source>
</evidence>
<name>A0A1F6EIJ2_9BACT</name>
<gene>
    <name evidence="8" type="primary">hisS</name>
    <name evidence="11" type="ORF">A3A40_01875</name>
</gene>
<dbReference type="EMBL" id="MFMA01000053">
    <property type="protein sequence ID" value="OGG73465.1"/>
    <property type="molecule type" value="Genomic_DNA"/>
</dbReference>
<reference evidence="11 12" key="1">
    <citation type="journal article" date="2016" name="Nat. Commun.">
        <title>Thousands of microbial genomes shed light on interconnected biogeochemical processes in an aquifer system.</title>
        <authorList>
            <person name="Anantharaman K."/>
            <person name="Brown C.T."/>
            <person name="Hug L.A."/>
            <person name="Sharon I."/>
            <person name="Castelle C.J."/>
            <person name="Probst A.J."/>
            <person name="Thomas B.C."/>
            <person name="Singh A."/>
            <person name="Wilkins M.J."/>
            <person name="Karaoz U."/>
            <person name="Brodie E.L."/>
            <person name="Williams K.H."/>
            <person name="Hubbard S.S."/>
            <person name="Banfield J.F."/>
        </authorList>
    </citation>
    <scope>NUCLEOTIDE SEQUENCE [LARGE SCALE GENOMIC DNA]</scope>
</reference>
<dbReference type="PROSITE" id="PS50862">
    <property type="entry name" value="AA_TRNA_LIGASE_II"/>
    <property type="match status" value="1"/>
</dbReference>
<keyword evidence="4 8" id="KW-0067">ATP-binding</keyword>
<dbReference type="GO" id="GO:0006427">
    <property type="term" value="P:histidyl-tRNA aminoacylation"/>
    <property type="evidence" value="ECO:0007669"/>
    <property type="project" value="UniProtKB-UniRule"/>
</dbReference>
<dbReference type="CDD" id="cd00859">
    <property type="entry name" value="HisRS_anticodon"/>
    <property type="match status" value="1"/>
</dbReference>
<evidence type="ECO:0000256" key="9">
    <source>
        <dbReference type="PIRSR" id="PIRSR001549-1"/>
    </source>
</evidence>
<evidence type="ECO:0000256" key="3">
    <source>
        <dbReference type="ARBA" id="ARBA00022741"/>
    </source>
</evidence>
<dbReference type="InterPro" id="IPR033656">
    <property type="entry name" value="HisRS_anticodon"/>
</dbReference>
<comment type="catalytic activity">
    <reaction evidence="7 8">
        <text>tRNA(His) + L-histidine + ATP = L-histidyl-tRNA(His) + AMP + diphosphate + H(+)</text>
        <dbReference type="Rhea" id="RHEA:17313"/>
        <dbReference type="Rhea" id="RHEA-COMP:9665"/>
        <dbReference type="Rhea" id="RHEA-COMP:9689"/>
        <dbReference type="ChEBI" id="CHEBI:15378"/>
        <dbReference type="ChEBI" id="CHEBI:30616"/>
        <dbReference type="ChEBI" id="CHEBI:33019"/>
        <dbReference type="ChEBI" id="CHEBI:57595"/>
        <dbReference type="ChEBI" id="CHEBI:78442"/>
        <dbReference type="ChEBI" id="CHEBI:78527"/>
        <dbReference type="ChEBI" id="CHEBI:456215"/>
        <dbReference type="EC" id="6.1.1.21"/>
    </reaction>
</comment>
<keyword evidence="3 8" id="KW-0547">Nucleotide-binding</keyword>
<dbReference type="InterPro" id="IPR015807">
    <property type="entry name" value="His-tRNA-ligase"/>
</dbReference>
<proteinExistence type="inferred from homology"/>